<keyword evidence="2" id="KW-0812">Transmembrane</keyword>
<evidence type="ECO:0000256" key="1">
    <source>
        <dbReference type="SAM" id="MobiDB-lite"/>
    </source>
</evidence>
<keyword evidence="2" id="KW-1133">Transmembrane helix</keyword>
<name>A0A6P0HD55_9ACTN</name>
<sequence>MSIWEWYVRRGRIDRRTWWLQYALPVAALSVLALFADLALGNTDLQRMLETGVPDYGPFVQAVGLLTLPASISGAVTRLHDRGLPAWLMLIVFVPLFGQLALLGLTGFVRGDAGANRYGPPTGVPPATTGEPLYVPPTWH</sequence>
<evidence type="ECO:0000313" key="4">
    <source>
        <dbReference type="EMBL" id="NEN52906.1"/>
    </source>
</evidence>
<dbReference type="PANTHER" id="PTHR34980">
    <property type="entry name" value="INNER MEMBRANE PROTEIN-RELATED-RELATED"/>
    <property type="match status" value="1"/>
</dbReference>
<evidence type="ECO:0000313" key="5">
    <source>
        <dbReference type="Proteomes" id="UP000468828"/>
    </source>
</evidence>
<feature type="region of interest" description="Disordered" evidence="1">
    <location>
        <begin position="119"/>
        <end position="140"/>
    </location>
</feature>
<dbReference type="GO" id="GO:0005886">
    <property type="term" value="C:plasma membrane"/>
    <property type="evidence" value="ECO:0007669"/>
    <property type="project" value="TreeGrafter"/>
</dbReference>
<dbReference type="EMBL" id="JAAGWB010000055">
    <property type="protein sequence ID" value="NEN52906.1"/>
    <property type="molecule type" value="Genomic_DNA"/>
</dbReference>
<reference evidence="4 6" key="2">
    <citation type="submission" date="2020-02" db="EMBL/GenBank/DDBJ databases">
        <title>The WGS of Modestobacter muralis DSM 100205.</title>
        <authorList>
            <person name="Jiang Z."/>
        </authorList>
    </citation>
    <scope>NUCLEOTIDE SEQUENCE [LARGE SCALE GENOMIC DNA]</scope>
    <source>
        <strain evidence="4 6">DSM 100205</strain>
    </source>
</reference>
<dbReference type="RefSeq" id="WP_163612712.1">
    <property type="nucleotide sequence ID" value="NZ_JAAGWB010000055.1"/>
</dbReference>
<feature type="transmembrane region" description="Helical" evidence="2">
    <location>
        <begin position="86"/>
        <end position="109"/>
    </location>
</feature>
<protein>
    <submittedName>
        <fullName evidence="4">DUF805 domain-containing protein</fullName>
    </submittedName>
</protein>
<dbReference type="InterPro" id="IPR008523">
    <property type="entry name" value="DUF805"/>
</dbReference>
<gene>
    <name evidence="4" type="ORF">G3R41_18535</name>
    <name evidence="3" type="ORF">GCU67_17885</name>
</gene>
<feature type="transmembrane region" description="Helical" evidence="2">
    <location>
        <begin position="20"/>
        <end position="39"/>
    </location>
</feature>
<dbReference type="Pfam" id="PF05656">
    <property type="entry name" value="DUF805"/>
    <property type="match status" value="1"/>
</dbReference>
<dbReference type="Proteomes" id="UP000468828">
    <property type="component" value="Unassembled WGS sequence"/>
</dbReference>
<dbReference type="EMBL" id="JAAGWH010000053">
    <property type="protein sequence ID" value="NEK96018.1"/>
    <property type="molecule type" value="Genomic_DNA"/>
</dbReference>
<dbReference type="Proteomes" id="UP000471152">
    <property type="component" value="Unassembled WGS sequence"/>
</dbReference>
<dbReference type="AlphaFoldDB" id="A0A6P0HD55"/>
<organism evidence="4 6">
    <name type="scientific">Modestobacter muralis</name>
    <dbReference type="NCBI Taxonomy" id="1608614"/>
    <lineage>
        <taxon>Bacteria</taxon>
        <taxon>Bacillati</taxon>
        <taxon>Actinomycetota</taxon>
        <taxon>Actinomycetes</taxon>
        <taxon>Geodermatophilales</taxon>
        <taxon>Geodermatophilaceae</taxon>
        <taxon>Modestobacter</taxon>
    </lineage>
</organism>
<keyword evidence="5" id="KW-1185">Reference proteome</keyword>
<comment type="caution">
    <text evidence="4">The sequence shown here is derived from an EMBL/GenBank/DDBJ whole genome shotgun (WGS) entry which is preliminary data.</text>
</comment>
<proteinExistence type="predicted"/>
<evidence type="ECO:0000313" key="6">
    <source>
        <dbReference type="Proteomes" id="UP000471152"/>
    </source>
</evidence>
<accession>A0A6P0HD55</accession>
<evidence type="ECO:0000313" key="3">
    <source>
        <dbReference type="EMBL" id="NEK96018.1"/>
    </source>
</evidence>
<keyword evidence="2" id="KW-0472">Membrane</keyword>
<feature type="compositionally biased region" description="Low complexity" evidence="1">
    <location>
        <begin position="119"/>
        <end position="132"/>
    </location>
</feature>
<evidence type="ECO:0000256" key="2">
    <source>
        <dbReference type="SAM" id="Phobius"/>
    </source>
</evidence>
<dbReference type="PANTHER" id="PTHR34980:SF2">
    <property type="entry name" value="INNER MEMBRANE PROTEIN YHAH-RELATED"/>
    <property type="match status" value="1"/>
</dbReference>
<reference evidence="3 5" key="1">
    <citation type="submission" date="2020-01" db="EMBL/GenBank/DDBJ databases">
        <title>the WGS Modestobacter muralis CPCC 204518.</title>
        <authorList>
            <person name="Jiang Z."/>
        </authorList>
    </citation>
    <scope>NUCLEOTIDE SEQUENCE [LARGE SCALE GENOMIC DNA]</scope>
    <source>
        <strain evidence="3 5">DSM 100205</strain>
    </source>
</reference>